<sequence length="123" mass="13363">MVRILVAIADSQMRQQVLDMLSGSSCEAQWAGDGWSALHSARRDSYDRVIFDLALALGDGPDVVRKIEEATAPAAFLMLLASGYSPDADRVRRLAGIKQAARFLRAPFTSDELASAAGLQRRI</sequence>
<feature type="modified residue" description="4-aspartylphosphate" evidence="2">
    <location>
        <position position="52"/>
    </location>
</feature>
<feature type="domain" description="Response regulatory" evidence="3">
    <location>
        <begin position="3"/>
        <end position="121"/>
    </location>
</feature>
<keyword evidence="1 2" id="KW-0597">Phosphoprotein</keyword>
<dbReference type="SUPFAM" id="SSF52172">
    <property type="entry name" value="CheY-like"/>
    <property type="match status" value="1"/>
</dbReference>
<dbReference type="Pfam" id="PF00072">
    <property type="entry name" value="Response_reg"/>
    <property type="match status" value="1"/>
</dbReference>
<dbReference type="PANTHER" id="PTHR44591">
    <property type="entry name" value="STRESS RESPONSE REGULATOR PROTEIN 1"/>
    <property type="match status" value="1"/>
</dbReference>
<dbReference type="PANTHER" id="PTHR44591:SF3">
    <property type="entry name" value="RESPONSE REGULATORY DOMAIN-CONTAINING PROTEIN"/>
    <property type="match status" value="1"/>
</dbReference>
<name>A0A2S7K3V6_9PROT</name>
<comment type="caution">
    <text evidence="4">The sequence shown here is derived from an EMBL/GenBank/DDBJ whole genome shotgun (WGS) entry which is preliminary data.</text>
</comment>
<dbReference type="GO" id="GO:0000160">
    <property type="term" value="P:phosphorelay signal transduction system"/>
    <property type="evidence" value="ECO:0007669"/>
    <property type="project" value="InterPro"/>
</dbReference>
<dbReference type="InterPro" id="IPR001789">
    <property type="entry name" value="Sig_transdc_resp-reg_receiver"/>
</dbReference>
<dbReference type="Gene3D" id="3.40.50.2300">
    <property type="match status" value="1"/>
</dbReference>
<organism evidence="4 5">
    <name type="scientific">Hyphococcus luteus</name>
    <dbReference type="NCBI Taxonomy" id="2058213"/>
    <lineage>
        <taxon>Bacteria</taxon>
        <taxon>Pseudomonadati</taxon>
        <taxon>Pseudomonadota</taxon>
        <taxon>Alphaproteobacteria</taxon>
        <taxon>Parvularculales</taxon>
        <taxon>Parvularculaceae</taxon>
        <taxon>Hyphococcus</taxon>
    </lineage>
</organism>
<dbReference type="InterPro" id="IPR050595">
    <property type="entry name" value="Bact_response_regulator"/>
</dbReference>
<evidence type="ECO:0000256" key="2">
    <source>
        <dbReference type="PROSITE-ProRule" id="PRU00169"/>
    </source>
</evidence>
<evidence type="ECO:0000313" key="4">
    <source>
        <dbReference type="EMBL" id="PQA87183.1"/>
    </source>
</evidence>
<protein>
    <recommendedName>
        <fullName evidence="3">Response regulatory domain-containing protein</fullName>
    </recommendedName>
</protein>
<accession>A0A2S7K3V6</accession>
<gene>
    <name evidence="4" type="ORF">CW354_14180</name>
</gene>
<dbReference type="PROSITE" id="PS50110">
    <property type="entry name" value="RESPONSE_REGULATORY"/>
    <property type="match status" value="1"/>
</dbReference>
<dbReference type="InterPro" id="IPR011006">
    <property type="entry name" value="CheY-like_superfamily"/>
</dbReference>
<dbReference type="AlphaFoldDB" id="A0A2S7K3V6"/>
<keyword evidence="5" id="KW-1185">Reference proteome</keyword>
<proteinExistence type="predicted"/>
<dbReference type="Proteomes" id="UP000239504">
    <property type="component" value="Unassembled WGS sequence"/>
</dbReference>
<dbReference type="OrthoDB" id="5181538at2"/>
<evidence type="ECO:0000256" key="1">
    <source>
        <dbReference type="ARBA" id="ARBA00022553"/>
    </source>
</evidence>
<reference evidence="4 5" key="1">
    <citation type="submission" date="2017-12" db="EMBL/GenBank/DDBJ databases">
        <authorList>
            <person name="Hurst M.R.H."/>
        </authorList>
    </citation>
    <scope>NUCLEOTIDE SEQUENCE [LARGE SCALE GENOMIC DNA]</scope>
    <source>
        <strain evidence="4 5">SY-3-19</strain>
    </source>
</reference>
<evidence type="ECO:0000313" key="5">
    <source>
        <dbReference type="Proteomes" id="UP000239504"/>
    </source>
</evidence>
<dbReference type="EMBL" id="PJCH01000010">
    <property type="protein sequence ID" value="PQA87183.1"/>
    <property type="molecule type" value="Genomic_DNA"/>
</dbReference>
<evidence type="ECO:0000259" key="3">
    <source>
        <dbReference type="PROSITE" id="PS50110"/>
    </source>
</evidence>